<organism evidence="3 4">
    <name type="scientific">Roseibacillus persicicus</name>
    <dbReference type="NCBI Taxonomy" id="454148"/>
    <lineage>
        <taxon>Bacteria</taxon>
        <taxon>Pseudomonadati</taxon>
        <taxon>Verrucomicrobiota</taxon>
        <taxon>Verrucomicrobiia</taxon>
        <taxon>Verrucomicrobiales</taxon>
        <taxon>Verrucomicrobiaceae</taxon>
        <taxon>Roseibacillus</taxon>
    </lineage>
</organism>
<dbReference type="RefSeq" id="WP_189573451.1">
    <property type="nucleotide sequence ID" value="NZ_BMXI01000019.1"/>
</dbReference>
<keyword evidence="2" id="KW-0472">Membrane</keyword>
<feature type="compositionally biased region" description="Basic and acidic residues" evidence="1">
    <location>
        <begin position="62"/>
        <end position="77"/>
    </location>
</feature>
<feature type="transmembrane region" description="Helical" evidence="2">
    <location>
        <begin position="7"/>
        <end position="26"/>
    </location>
</feature>
<feature type="region of interest" description="Disordered" evidence="1">
    <location>
        <begin position="60"/>
        <end position="85"/>
    </location>
</feature>
<keyword evidence="2" id="KW-1133">Transmembrane helix</keyword>
<dbReference type="AlphaFoldDB" id="A0A918WQS0"/>
<protein>
    <submittedName>
        <fullName evidence="3">Uncharacterized protein</fullName>
    </submittedName>
</protein>
<accession>A0A918WQS0</accession>
<name>A0A918WQS0_9BACT</name>
<reference evidence="3" key="1">
    <citation type="journal article" date="2014" name="Int. J. Syst. Evol. Microbiol.">
        <title>Complete genome sequence of Corynebacterium casei LMG S-19264T (=DSM 44701T), isolated from a smear-ripened cheese.</title>
        <authorList>
            <consortium name="US DOE Joint Genome Institute (JGI-PGF)"/>
            <person name="Walter F."/>
            <person name="Albersmeier A."/>
            <person name="Kalinowski J."/>
            <person name="Ruckert C."/>
        </authorList>
    </citation>
    <scope>NUCLEOTIDE SEQUENCE</scope>
    <source>
        <strain evidence="3">KCTC 12988</strain>
    </source>
</reference>
<evidence type="ECO:0000313" key="3">
    <source>
        <dbReference type="EMBL" id="GHC65408.1"/>
    </source>
</evidence>
<evidence type="ECO:0000313" key="4">
    <source>
        <dbReference type="Proteomes" id="UP000644507"/>
    </source>
</evidence>
<proteinExistence type="predicted"/>
<keyword evidence="4" id="KW-1185">Reference proteome</keyword>
<gene>
    <name evidence="3" type="ORF">GCM10007100_36470</name>
</gene>
<dbReference type="EMBL" id="BMXI01000019">
    <property type="protein sequence ID" value="GHC65408.1"/>
    <property type="molecule type" value="Genomic_DNA"/>
</dbReference>
<evidence type="ECO:0000256" key="2">
    <source>
        <dbReference type="SAM" id="Phobius"/>
    </source>
</evidence>
<evidence type="ECO:0000256" key="1">
    <source>
        <dbReference type="SAM" id="MobiDB-lite"/>
    </source>
</evidence>
<sequence length="85" mass="9492">MKSAITLVLVGIVTLVCGNFFGWWMAPIPGLEMMPTYEQRKTVRENERAARRKAVGLDDENGEKVLDNKDAKRRSEALRTGGGIQ</sequence>
<keyword evidence="2" id="KW-0812">Transmembrane</keyword>
<dbReference type="Proteomes" id="UP000644507">
    <property type="component" value="Unassembled WGS sequence"/>
</dbReference>
<reference evidence="3" key="2">
    <citation type="submission" date="2020-09" db="EMBL/GenBank/DDBJ databases">
        <authorList>
            <person name="Sun Q."/>
            <person name="Kim S."/>
        </authorList>
    </citation>
    <scope>NUCLEOTIDE SEQUENCE</scope>
    <source>
        <strain evidence="3">KCTC 12988</strain>
    </source>
</reference>
<comment type="caution">
    <text evidence="3">The sequence shown here is derived from an EMBL/GenBank/DDBJ whole genome shotgun (WGS) entry which is preliminary data.</text>
</comment>